<dbReference type="EMBL" id="JABDTM020018527">
    <property type="protein sequence ID" value="KAH0817964.1"/>
    <property type="molecule type" value="Genomic_DNA"/>
</dbReference>
<sequence length="364" mass="40286">MPKLPGKPNTPPVVVKRPMGLNTFSGSKCGCGRSYALTESLARHNRESAARETPLGVNGAMRRSPHLQACGSMSAEHIRRSSSRSSKPNNGIFYKEMMASTGLTHQQVRSRTEKPHRVLATRLSKHAPLCSSQRGFAEIDGTLANAMILHEYCRVAFDTVSHYSISRALGCFGVPDTLHEYIMVTFDASTSIKLGSGSIEANRDSSWKIPVRLPNGERNTIMAFADDLIITADRDVELIPNVDAFNAFRYLGHEFGHKGVEKPSILNLAAWLQNIKKAPLKPDQKLTLLKQFVIPRLLYGLQNPNVITRTLRDGDRLICKAVKGLYHLNAHTAHALIHACVRNGGLGVLELRRAIPRIFLGRLR</sequence>
<keyword evidence="2" id="KW-1185">Reference proteome</keyword>
<dbReference type="Proteomes" id="UP000719412">
    <property type="component" value="Unassembled WGS sequence"/>
</dbReference>
<evidence type="ECO:0000313" key="1">
    <source>
        <dbReference type="EMBL" id="KAH0817964.1"/>
    </source>
</evidence>
<reference evidence="1" key="1">
    <citation type="journal article" date="2020" name="J Insects Food Feed">
        <title>The yellow mealworm (Tenebrio molitor) genome: a resource for the emerging insects as food and feed industry.</title>
        <authorList>
            <person name="Eriksson T."/>
            <person name="Andere A."/>
            <person name="Kelstrup H."/>
            <person name="Emery V."/>
            <person name="Picard C."/>
        </authorList>
    </citation>
    <scope>NUCLEOTIDE SEQUENCE</scope>
    <source>
        <strain evidence="1">Stoneville</strain>
        <tissue evidence="1">Whole head</tissue>
    </source>
</reference>
<proteinExistence type="predicted"/>
<evidence type="ECO:0000313" key="2">
    <source>
        <dbReference type="Proteomes" id="UP000719412"/>
    </source>
</evidence>
<comment type="caution">
    <text evidence="1">The sequence shown here is derived from an EMBL/GenBank/DDBJ whole genome shotgun (WGS) entry which is preliminary data.</text>
</comment>
<reference evidence="1" key="2">
    <citation type="submission" date="2021-08" db="EMBL/GenBank/DDBJ databases">
        <authorList>
            <person name="Eriksson T."/>
        </authorList>
    </citation>
    <scope>NUCLEOTIDE SEQUENCE</scope>
    <source>
        <strain evidence="1">Stoneville</strain>
        <tissue evidence="1">Whole head</tissue>
    </source>
</reference>
<protein>
    <recommendedName>
        <fullName evidence="3">Reverse transcriptase</fullName>
    </recommendedName>
</protein>
<gene>
    <name evidence="1" type="ORF">GEV33_004827</name>
</gene>
<accession>A0A8J6HNM7</accession>
<organism evidence="1 2">
    <name type="scientific">Tenebrio molitor</name>
    <name type="common">Yellow mealworm beetle</name>
    <dbReference type="NCBI Taxonomy" id="7067"/>
    <lineage>
        <taxon>Eukaryota</taxon>
        <taxon>Metazoa</taxon>
        <taxon>Ecdysozoa</taxon>
        <taxon>Arthropoda</taxon>
        <taxon>Hexapoda</taxon>
        <taxon>Insecta</taxon>
        <taxon>Pterygota</taxon>
        <taxon>Neoptera</taxon>
        <taxon>Endopterygota</taxon>
        <taxon>Coleoptera</taxon>
        <taxon>Polyphaga</taxon>
        <taxon>Cucujiformia</taxon>
        <taxon>Tenebrionidae</taxon>
        <taxon>Tenebrio</taxon>
    </lineage>
</organism>
<evidence type="ECO:0008006" key="3">
    <source>
        <dbReference type="Google" id="ProtNLM"/>
    </source>
</evidence>
<name>A0A8J6HNM7_TENMO</name>
<dbReference type="PANTHER" id="PTHR37557">
    <property type="entry name" value="115 KDA PROTEIN IN TYPE-1 RETROTRANSPOSABLE ELEMENT R1DM-LIKE PROTEIN-RELATED-RELATED"/>
    <property type="match status" value="1"/>
</dbReference>
<dbReference type="PANTHER" id="PTHR37557:SF4">
    <property type="entry name" value="CCHC-TYPE DOMAIN-CONTAINING PROTEIN"/>
    <property type="match status" value="1"/>
</dbReference>
<dbReference type="AlphaFoldDB" id="A0A8J6HNM7"/>